<feature type="region of interest" description="Disordered" evidence="1">
    <location>
        <begin position="103"/>
        <end position="126"/>
    </location>
</feature>
<dbReference type="AlphaFoldDB" id="A0A8K0WPR2"/>
<keyword evidence="3" id="KW-1185">Reference proteome</keyword>
<dbReference type="Proteomes" id="UP000813444">
    <property type="component" value="Unassembled WGS sequence"/>
</dbReference>
<dbReference type="PANTHER" id="PTHR38166">
    <property type="entry name" value="C2H2-TYPE DOMAIN-CONTAINING PROTEIN-RELATED"/>
    <property type="match status" value="1"/>
</dbReference>
<name>A0A8K0WPR2_9HYPO</name>
<evidence type="ECO:0000313" key="3">
    <source>
        <dbReference type="Proteomes" id="UP000813444"/>
    </source>
</evidence>
<feature type="region of interest" description="Disordered" evidence="1">
    <location>
        <begin position="1"/>
        <end position="33"/>
    </location>
</feature>
<feature type="compositionally biased region" description="Polar residues" evidence="1">
    <location>
        <begin position="22"/>
        <end position="33"/>
    </location>
</feature>
<dbReference type="PANTHER" id="PTHR38166:SF1">
    <property type="entry name" value="C2H2-TYPE DOMAIN-CONTAINING PROTEIN"/>
    <property type="match status" value="1"/>
</dbReference>
<feature type="region of interest" description="Disordered" evidence="1">
    <location>
        <begin position="253"/>
        <end position="285"/>
    </location>
</feature>
<feature type="compositionally biased region" description="Polar residues" evidence="1">
    <location>
        <begin position="501"/>
        <end position="528"/>
    </location>
</feature>
<dbReference type="EMBL" id="JAGPNK010000011">
    <property type="protein sequence ID" value="KAH7311502.1"/>
    <property type="molecule type" value="Genomic_DNA"/>
</dbReference>
<protein>
    <recommendedName>
        <fullName evidence="4">C2H2-type domain-containing protein</fullName>
    </recommendedName>
</protein>
<organism evidence="2 3">
    <name type="scientific">Stachybotrys elegans</name>
    <dbReference type="NCBI Taxonomy" id="80388"/>
    <lineage>
        <taxon>Eukaryota</taxon>
        <taxon>Fungi</taxon>
        <taxon>Dikarya</taxon>
        <taxon>Ascomycota</taxon>
        <taxon>Pezizomycotina</taxon>
        <taxon>Sordariomycetes</taxon>
        <taxon>Hypocreomycetidae</taxon>
        <taxon>Hypocreales</taxon>
        <taxon>Stachybotryaceae</taxon>
        <taxon>Stachybotrys</taxon>
    </lineage>
</organism>
<evidence type="ECO:0000256" key="1">
    <source>
        <dbReference type="SAM" id="MobiDB-lite"/>
    </source>
</evidence>
<proteinExistence type="predicted"/>
<evidence type="ECO:0000313" key="2">
    <source>
        <dbReference type="EMBL" id="KAH7311502.1"/>
    </source>
</evidence>
<reference evidence="2" key="1">
    <citation type="journal article" date="2021" name="Nat. Commun.">
        <title>Genetic determinants of endophytism in the Arabidopsis root mycobiome.</title>
        <authorList>
            <person name="Mesny F."/>
            <person name="Miyauchi S."/>
            <person name="Thiergart T."/>
            <person name="Pickel B."/>
            <person name="Atanasova L."/>
            <person name="Karlsson M."/>
            <person name="Huettel B."/>
            <person name="Barry K.W."/>
            <person name="Haridas S."/>
            <person name="Chen C."/>
            <person name="Bauer D."/>
            <person name="Andreopoulos W."/>
            <person name="Pangilinan J."/>
            <person name="LaButti K."/>
            <person name="Riley R."/>
            <person name="Lipzen A."/>
            <person name="Clum A."/>
            <person name="Drula E."/>
            <person name="Henrissat B."/>
            <person name="Kohler A."/>
            <person name="Grigoriev I.V."/>
            <person name="Martin F.M."/>
            <person name="Hacquard S."/>
        </authorList>
    </citation>
    <scope>NUCLEOTIDE SEQUENCE</scope>
    <source>
        <strain evidence="2">MPI-CAGE-CH-0235</strain>
    </source>
</reference>
<gene>
    <name evidence="2" type="ORF">B0I35DRAFT_481461</name>
</gene>
<evidence type="ECO:0008006" key="4">
    <source>
        <dbReference type="Google" id="ProtNLM"/>
    </source>
</evidence>
<comment type="caution">
    <text evidence="2">The sequence shown here is derived from an EMBL/GenBank/DDBJ whole genome shotgun (WGS) entry which is preliminary data.</text>
</comment>
<sequence length="622" mass="69100">MQAEVGSYQGIEDKENPDFSDASRTGMDSNNTANETMDSLAFVGGAISEHVDLPTVSSVAPTLDLEGLKRPVQLKDSSHSIFPEMEPADYYKKLLKQQGITGSETDPSIIASSGDGQGTITSSLDSAEPEEALALHLTTDDVNIDRLAINLNKETISLLGRTDVMPLHSQFDGQDMELDPDSSSGKGLFTATSLEKDLCSEKDATEDILSDITEIQTLDKNHPFLKGRQRLLLRALRGFQMYIIQCHGQDSGAHHQELAEQNPSSSSSSSGAKRSVPPEAGSSNDRFSVAVNNVVKRRKLDGAGRTLACLYYKRNKMRHLRCLNLTLRRVKDVKQHLWRSHRQPNNYCATCYEIFTNQIQRDNHARERTCLERERPDWEGVSEDMRGALSQRVETGISEEAQWFSVWDLIFPNVKRPNTAYQEGQLEEHIDMLHDYWDESGQEVISSVLAQEGHLDWNLPGEERDLEVLHHSALTDLIGIVIRQFLMNSRLTARQSQQEAINAVAPSSSNTPRLPTPAWSRTSDNQATHDAAPAVGMSLPPSHALTNSTPGNEAPTQLPGENATDQSPDILNYSWHEAGNGQNVEQDFHTTMSSLGSDELSDLIGRYLRDEDLEENNNGNLR</sequence>
<dbReference type="OrthoDB" id="3521097at2759"/>
<accession>A0A8K0WPR2</accession>
<feature type="region of interest" description="Disordered" evidence="1">
    <location>
        <begin position="501"/>
        <end position="572"/>
    </location>
</feature>
<feature type="compositionally biased region" description="Polar residues" evidence="1">
    <location>
        <begin position="544"/>
        <end position="555"/>
    </location>
</feature>